<accession>A0A364LMD3</accession>
<gene>
    <name evidence="2" type="ORF">B1207_03345</name>
</gene>
<dbReference type="SUPFAM" id="SSF48403">
    <property type="entry name" value="Ankyrin repeat"/>
    <property type="match status" value="1"/>
</dbReference>
<dbReference type="Proteomes" id="UP000249458">
    <property type="component" value="Unassembled WGS sequence"/>
</dbReference>
<reference evidence="2 3" key="1">
    <citation type="submission" date="2017-02" db="EMBL/GenBank/DDBJ databases">
        <title>Legionella quilivanii strain from human: case report and whole genome sequencing analysis.</title>
        <authorList>
            <person name="Lalancette C."/>
            <person name="Leduc J.-M."/>
            <person name="Levesque S."/>
            <person name="Fournier E."/>
            <person name="Saoud J."/>
            <person name="Faucher S.P."/>
            <person name="Bernard K."/>
            <person name="Martineau C."/>
            <person name="Longtin J."/>
        </authorList>
    </citation>
    <scope>NUCLEOTIDE SEQUENCE [LARGE SCALE GENOMIC DNA]</scope>
    <source>
        <strain evidence="2 3">ID143958</strain>
    </source>
</reference>
<dbReference type="AlphaFoldDB" id="A0A364LMD3"/>
<proteinExistence type="predicted"/>
<sequence>MLFDELKQLITSYERPAPEQLSSIETDFKRLTNASECEQLSQQIERQKLTMLAKMHFHNWQLSINRQIASDSCLRKNLSAKTASKIFEIVHQAPDRKYEALLKIIEALYALKNSITDSQEVQAILQCILLLTAYKVLAEASGTRKQEIIQPQPTADCASNSAPKIDNSIDKATSSYAELLELLDADPALYMPELTRTNRAVKSREDALERLNNCEAVNSVTSLISQLEYMRSKLTIDFALYDYLASTIKLCQSNIDTLTNFIGYIQHHTTISLKALLESYIYAEGKKTNVSVLTCLLKNPLAILLFEIRPEITNAISSKAMNNLIKENTVRGEFPVFILFLIFEQHFNYFKNQPRLVSLITQRLFLQKFSKLDNLSPAEYLMSRPERRSFFTLNPKLIDWLPSQLKKTIEQHFSPRIIIEKTAARAPTAKANLPVQKANLVITENEQTAKAPISDKVEQQLSSSISIEKTAVPAPAETTKASPPVPKPSIITPENKPAAKAPIPDKVEQISQKLAEAKLTESTAPKIEKGKSSTLPSQDQQITAWKKAIEFIFGEAQNLIIDVVLQETDYFKLRIQPPEINSYWQVKTSKANERVSRFYATKNWFDTALLSSLSKVLGNKEVEVTDQFLMCKIAWNKVVKLEQINNMAKKIINALKTSSADYHNALRKPVATPEQETFSEAESSAPASAETLPEQQELTAKSVQEPAREPVVEKVVNTERFNPLEIQFAPEDVLRVYRYGLRARYQCSFLSAEHHSVLRNNEFWRLKLNQHFRPSVIQAAGFDQSLSFVTQFTAIAAQEYQNLPDNVIDMFIYAKEKMLVSSMYEGLLPLLFYTERSGRSLLSCIRETHTQQVIDCIFSLGMKFFQQQTSQGESTFVQSVLHWAICCNQRKEIINELLQSEAAHTSFIVGDYHYFAIHRAVYESAYEAVEALLEQSLLQLTTVDSLNRSPFNIAYSKQDKHMLDLLGYYHNKAAGSQNSRFFIPTPYPVNTESEELGKEEITQQTYGAGYTS</sequence>
<dbReference type="EMBL" id="MVJN01000002">
    <property type="protein sequence ID" value="RAP38037.1"/>
    <property type="molecule type" value="Genomic_DNA"/>
</dbReference>
<dbReference type="Gene3D" id="1.25.40.20">
    <property type="entry name" value="Ankyrin repeat-containing domain"/>
    <property type="match status" value="1"/>
</dbReference>
<comment type="caution">
    <text evidence="2">The sequence shown here is derived from an EMBL/GenBank/DDBJ whole genome shotgun (WGS) entry which is preliminary data.</text>
</comment>
<feature type="region of interest" description="Disordered" evidence="1">
    <location>
        <begin position="671"/>
        <end position="704"/>
    </location>
</feature>
<dbReference type="RefSeq" id="WP_112218587.1">
    <property type="nucleotide sequence ID" value="NZ_MVJN01000002.1"/>
</dbReference>
<evidence type="ECO:0000313" key="3">
    <source>
        <dbReference type="Proteomes" id="UP000249458"/>
    </source>
</evidence>
<feature type="compositionally biased region" description="Polar residues" evidence="1">
    <location>
        <begin position="693"/>
        <end position="702"/>
    </location>
</feature>
<evidence type="ECO:0000313" key="2">
    <source>
        <dbReference type="EMBL" id="RAP38037.1"/>
    </source>
</evidence>
<name>A0A364LMD3_9GAMM</name>
<feature type="compositionally biased region" description="Low complexity" evidence="1">
    <location>
        <begin position="680"/>
        <end position="690"/>
    </location>
</feature>
<evidence type="ECO:0000256" key="1">
    <source>
        <dbReference type="SAM" id="MobiDB-lite"/>
    </source>
</evidence>
<protein>
    <submittedName>
        <fullName evidence="2">Uncharacterized protein</fullName>
    </submittedName>
</protein>
<feature type="region of interest" description="Disordered" evidence="1">
    <location>
        <begin position="472"/>
        <end position="502"/>
    </location>
</feature>
<dbReference type="InterPro" id="IPR036770">
    <property type="entry name" value="Ankyrin_rpt-contain_sf"/>
</dbReference>
<organism evidence="2 3">
    <name type="scientific">Legionella quinlivanii</name>
    <dbReference type="NCBI Taxonomy" id="45073"/>
    <lineage>
        <taxon>Bacteria</taxon>
        <taxon>Pseudomonadati</taxon>
        <taxon>Pseudomonadota</taxon>
        <taxon>Gammaproteobacteria</taxon>
        <taxon>Legionellales</taxon>
        <taxon>Legionellaceae</taxon>
        <taxon>Legionella</taxon>
    </lineage>
</organism>